<dbReference type="PRINTS" id="PR01166">
    <property type="entry name" value="CYCOXIDASEII"/>
</dbReference>
<keyword evidence="10 19" id="KW-1133">Transmembrane helix</keyword>
<evidence type="ECO:0000313" key="25">
    <source>
        <dbReference type="Proteomes" id="UP000256774"/>
    </source>
</evidence>
<dbReference type="InterPro" id="IPR036257">
    <property type="entry name" value="Cyt_c_oxidase_su2_TM_sf"/>
</dbReference>
<dbReference type="Gene3D" id="1.10.287.90">
    <property type="match status" value="1"/>
</dbReference>
<accession>A0A3E0H9Y1</accession>
<feature type="chain" id="PRO_5017664079" description="Cytochrome c oxidase subunit 2" evidence="20">
    <location>
        <begin position="25"/>
        <end position="394"/>
    </location>
</feature>
<evidence type="ECO:0000256" key="14">
    <source>
        <dbReference type="ARBA" id="ARBA00024688"/>
    </source>
</evidence>
<feature type="domain" description="Cytochrome oxidase subunit II transmembrane region profile" evidence="22">
    <location>
        <begin position="22"/>
        <end position="117"/>
    </location>
</feature>
<evidence type="ECO:0000256" key="8">
    <source>
        <dbReference type="ARBA" id="ARBA00022967"/>
    </source>
</evidence>
<organism evidence="24 25">
    <name type="scientific">Paraperlucidibaca baekdonensis</name>
    <dbReference type="NCBI Taxonomy" id="748120"/>
    <lineage>
        <taxon>Bacteria</taxon>
        <taxon>Pseudomonadati</taxon>
        <taxon>Pseudomonadota</taxon>
        <taxon>Gammaproteobacteria</taxon>
        <taxon>Moraxellales</taxon>
        <taxon>Moraxellaceae</taxon>
        <taxon>Paraperlucidibaca</taxon>
    </lineage>
</organism>
<evidence type="ECO:0000256" key="10">
    <source>
        <dbReference type="ARBA" id="ARBA00022989"/>
    </source>
</evidence>
<keyword evidence="12 18" id="KW-0186">Copper</keyword>
<evidence type="ECO:0000256" key="18">
    <source>
        <dbReference type="RuleBase" id="RU004024"/>
    </source>
</evidence>
<dbReference type="PANTHER" id="PTHR22888">
    <property type="entry name" value="CYTOCHROME C OXIDASE, SUBUNIT II"/>
    <property type="match status" value="1"/>
</dbReference>
<evidence type="ECO:0000256" key="12">
    <source>
        <dbReference type="ARBA" id="ARBA00023008"/>
    </source>
</evidence>
<comment type="subcellular location">
    <subcellularLocation>
        <location evidence="17">Cell membrane</location>
        <topology evidence="17">Multi-pass membrane protein</topology>
    </subcellularLocation>
    <subcellularLocation>
        <location evidence="1">Membrane</location>
        <topology evidence="1">Multi-pass membrane protein</topology>
    </subcellularLocation>
</comment>
<dbReference type="EC" id="7.1.1.9" evidence="18"/>
<dbReference type="GO" id="GO:0016491">
    <property type="term" value="F:oxidoreductase activity"/>
    <property type="evidence" value="ECO:0007669"/>
    <property type="project" value="InterPro"/>
</dbReference>
<dbReference type="GO" id="GO:0020037">
    <property type="term" value="F:heme binding"/>
    <property type="evidence" value="ECO:0007669"/>
    <property type="project" value="InterPro"/>
</dbReference>
<dbReference type="InterPro" id="IPR002429">
    <property type="entry name" value="CcO_II-like_C"/>
</dbReference>
<keyword evidence="3 17" id="KW-0813">Transport</keyword>
<dbReference type="InterPro" id="IPR014222">
    <property type="entry name" value="Cyt_c_oxidase_su2"/>
</dbReference>
<dbReference type="Proteomes" id="UP000256774">
    <property type="component" value="Unassembled WGS sequence"/>
</dbReference>
<feature type="domain" description="Cytochrome c" evidence="23">
    <location>
        <begin position="299"/>
        <end position="379"/>
    </location>
</feature>
<evidence type="ECO:0000313" key="24">
    <source>
        <dbReference type="EMBL" id="REH40516.1"/>
    </source>
</evidence>
<dbReference type="InterPro" id="IPR009056">
    <property type="entry name" value="Cyt_c-like_dom"/>
</dbReference>
<dbReference type="Gene3D" id="1.10.760.10">
    <property type="entry name" value="Cytochrome c-like domain"/>
    <property type="match status" value="1"/>
</dbReference>
<dbReference type="RefSeq" id="WP_116207545.1">
    <property type="nucleotide sequence ID" value="NZ_QUNR01000001.1"/>
</dbReference>
<evidence type="ECO:0000259" key="23">
    <source>
        <dbReference type="PROSITE" id="PS51007"/>
    </source>
</evidence>
<dbReference type="InterPro" id="IPR045187">
    <property type="entry name" value="CcO_II"/>
</dbReference>
<evidence type="ECO:0000256" key="15">
    <source>
        <dbReference type="ARBA" id="ARBA00047816"/>
    </source>
</evidence>
<feature type="transmembrane region" description="Helical" evidence="19">
    <location>
        <begin position="48"/>
        <end position="68"/>
    </location>
</feature>
<keyword evidence="25" id="KW-1185">Reference proteome</keyword>
<dbReference type="Pfam" id="PF13442">
    <property type="entry name" value="Cytochrome_CBB3"/>
    <property type="match status" value="1"/>
</dbReference>
<dbReference type="InterPro" id="IPR001505">
    <property type="entry name" value="Copper_CuA"/>
</dbReference>
<comment type="cofactor">
    <cofactor evidence="18">
        <name>Cu cation</name>
        <dbReference type="ChEBI" id="CHEBI:23378"/>
    </cofactor>
    <text evidence="18">Binds a copper A center.</text>
</comment>
<evidence type="ECO:0000256" key="2">
    <source>
        <dbReference type="ARBA" id="ARBA00007866"/>
    </source>
</evidence>
<dbReference type="GO" id="GO:0004129">
    <property type="term" value="F:cytochrome-c oxidase activity"/>
    <property type="evidence" value="ECO:0007669"/>
    <property type="project" value="UniProtKB-EC"/>
</dbReference>
<evidence type="ECO:0000259" key="22">
    <source>
        <dbReference type="PROSITE" id="PS50999"/>
    </source>
</evidence>
<dbReference type="SUPFAM" id="SSF49503">
    <property type="entry name" value="Cupredoxins"/>
    <property type="match status" value="1"/>
</dbReference>
<dbReference type="Pfam" id="PF02790">
    <property type="entry name" value="COX2_TM"/>
    <property type="match status" value="1"/>
</dbReference>
<proteinExistence type="inferred from homology"/>
<dbReference type="Pfam" id="PF00116">
    <property type="entry name" value="COX2"/>
    <property type="match status" value="1"/>
</dbReference>
<dbReference type="GO" id="GO:0005507">
    <property type="term" value="F:copper ion binding"/>
    <property type="evidence" value="ECO:0007669"/>
    <property type="project" value="InterPro"/>
</dbReference>
<dbReference type="SUPFAM" id="SSF46626">
    <property type="entry name" value="Cytochrome c"/>
    <property type="match status" value="1"/>
</dbReference>
<dbReference type="PROSITE" id="PS50857">
    <property type="entry name" value="COX2_CUA"/>
    <property type="match status" value="1"/>
</dbReference>
<evidence type="ECO:0000256" key="1">
    <source>
        <dbReference type="ARBA" id="ARBA00004141"/>
    </source>
</evidence>
<keyword evidence="9 17" id="KW-0249">Electron transport</keyword>
<dbReference type="PROSITE" id="PS50999">
    <property type="entry name" value="COX2_TM"/>
    <property type="match status" value="1"/>
</dbReference>
<comment type="catalytic activity">
    <reaction evidence="15 18">
        <text>4 Fe(II)-[cytochrome c] + O2 + 8 H(+)(in) = 4 Fe(III)-[cytochrome c] + 2 H2O + 4 H(+)(out)</text>
        <dbReference type="Rhea" id="RHEA:11436"/>
        <dbReference type="Rhea" id="RHEA-COMP:10350"/>
        <dbReference type="Rhea" id="RHEA-COMP:14399"/>
        <dbReference type="ChEBI" id="CHEBI:15377"/>
        <dbReference type="ChEBI" id="CHEBI:15378"/>
        <dbReference type="ChEBI" id="CHEBI:15379"/>
        <dbReference type="ChEBI" id="CHEBI:29033"/>
        <dbReference type="ChEBI" id="CHEBI:29034"/>
        <dbReference type="EC" id="7.1.1.9"/>
    </reaction>
</comment>
<evidence type="ECO:0000256" key="4">
    <source>
        <dbReference type="ARBA" id="ARBA00022617"/>
    </source>
</evidence>
<dbReference type="Gene3D" id="2.60.40.420">
    <property type="entry name" value="Cupredoxins - blue copper proteins"/>
    <property type="match status" value="1"/>
</dbReference>
<dbReference type="PANTHER" id="PTHR22888:SF9">
    <property type="entry name" value="CYTOCHROME C OXIDASE SUBUNIT 2"/>
    <property type="match status" value="1"/>
</dbReference>
<dbReference type="InterPro" id="IPR011759">
    <property type="entry name" value="Cyt_c_oxidase_su2_TM_dom"/>
</dbReference>
<keyword evidence="20" id="KW-0732">Signal</keyword>
<keyword evidence="7 16" id="KW-0479">Metal-binding</keyword>
<name>A0A3E0H9Y1_9GAMM</name>
<evidence type="ECO:0000256" key="6">
    <source>
        <dbReference type="ARBA" id="ARBA00022692"/>
    </source>
</evidence>
<keyword evidence="6 17" id="KW-0812">Transmembrane</keyword>
<sequence>MRKTTLFGAVFGAAVLLFSPWLMASTNWDMTPGVTDISQQVHGLHRTILYICIVIGLGVFGLMFWSILHHRKSKGAVAANFHESTTVEIIWTVVPFIILIGMAIPATKVLVAMSDTSESTMTIRVTGSQWKWHYEYLTYNEDKDVGVSFLSALSTPREQYERQGKGWDASNIPDFEKHPNYLIEVDKPLVIPTGQKVRFLITSDDVIHAWWVPDFALKRDAVPGFINEVWANVPVGQEGIYRGRCAELCGKDHAFMPIVVEAKSPADFKVWLADAKVQAIADAKAAAASVDYKFPSLAAAMTEGEGVYVARCAACHQVNGAGLPPMFPALKGSKMAIEKSGLQDHINIILHGKNAMPAWSSLLTAREMAAVTTYERNAWGNDTGDLVQPSEFAK</sequence>
<evidence type="ECO:0000256" key="11">
    <source>
        <dbReference type="ARBA" id="ARBA00023004"/>
    </source>
</evidence>
<keyword evidence="13 19" id="KW-0472">Membrane</keyword>
<feature type="signal peptide" evidence="20">
    <location>
        <begin position="1"/>
        <end position="24"/>
    </location>
</feature>
<keyword evidence="5 17" id="KW-0679">Respiratory chain</keyword>
<evidence type="ECO:0000256" key="16">
    <source>
        <dbReference type="PROSITE-ProRule" id="PRU00433"/>
    </source>
</evidence>
<reference evidence="24 25" key="1">
    <citation type="submission" date="2018-08" db="EMBL/GenBank/DDBJ databases">
        <title>Genomic Encyclopedia of Type Strains, Phase IV (KMG-IV): sequencing the most valuable type-strain genomes for metagenomic binning, comparative biology and taxonomic classification.</title>
        <authorList>
            <person name="Goeker M."/>
        </authorList>
    </citation>
    <scope>NUCLEOTIDE SEQUENCE [LARGE SCALE GENOMIC DNA]</scope>
    <source>
        <strain evidence="24 25">DSM 26022</strain>
    </source>
</reference>
<dbReference type="AlphaFoldDB" id="A0A3E0H9Y1"/>
<dbReference type="PROSITE" id="PS00078">
    <property type="entry name" value="COX2"/>
    <property type="match status" value="1"/>
</dbReference>
<evidence type="ECO:0000256" key="9">
    <source>
        <dbReference type="ARBA" id="ARBA00022982"/>
    </source>
</evidence>
<evidence type="ECO:0000259" key="21">
    <source>
        <dbReference type="PROSITE" id="PS50857"/>
    </source>
</evidence>
<evidence type="ECO:0000256" key="19">
    <source>
        <dbReference type="SAM" id="Phobius"/>
    </source>
</evidence>
<dbReference type="SUPFAM" id="SSF81464">
    <property type="entry name" value="Cytochrome c oxidase subunit II-like, transmembrane region"/>
    <property type="match status" value="1"/>
</dbReference>
<dbReference type="PROSITE" id="PS51007">
    <property type="entry name" value="CYTC"/>
    <property type="match status" value="1"/>
</dbReference>
<evidence type="ECO:0000256" key="7">
    <source>
        <dbReference type="ARBA" id="ARBA00022723"/>
    </source>
</evidence>
<dbReference type="GO" id="GO:0005886">
    <property type="term" value="C:plasma membrane"/>
    <property type="evidence" value="ECO:0007669"/>
    <property type="project" value="UniProtKB-SubCell"/>
</dbReference>
<feature type="domain" description="Cytochrome oxidase subunit II copper A binding" evidence="21">
    <location>
        <begin position="118"/>
        <end position="274"/>
    </location>
</feature>
<evidence type="ECO:0000256" key="5">
    <source>
        <dbReference type="ARBA" id="ARBA00022660"/>
    </source>
</evidence>
<dbReference type="InterPro" id="IPR008972">
    <property type="entry name" value="Cupredoxin"/>
</dbReference>
<dbReference type="NCBIfam" id="TIGR02866">
    <property type="entry name" value="CoxB"/>
    <property type="match status" value="1"/>
</dbReference>
<protein>
    <recommendedName>
        <fullName evidence="18">Cytochrome c oxidase subunit 2</fullName>
        <ecNumber evidence="18">7.1.1.9</ecNumber>
    </recommendedName>
</protein>
<keyword evidence="4 16" id="KW-0349">Heme</keyword>
<evidence type="ECO:0000256" key="3">
    <source>
        <dbReference type="ARBA" id="ARBA00022448"/>
    </source>
</evidence>
<gene>
    <name evidence="24" type="ORF">DFR26_0717</name>
</gene>
<evidence type="ECO:0000256" key="17">
    <source>
        <dbReference type="RuleBase" id="RU000456"/>
    </source>
</evidence>
<comment type="similarity">
    <text evidence="2 17">Belongs to the cytochrome c oxidase subunit 2 family.</text>
</comment>
<evidence type="ECO:0000256" key="20">
    <source>
        <dbReference type="SAM" id="SignalP"/>
    </source>
</evidence>
<comment type="caution">
    <text evidence="24">The sequence shown here is derived from an EMBL/GenBank/DDBJ whole genome shotgun (WGS) entry which is preliminary data.</text>
</comment>
<keyword evidence="8" id="KW-1278">Translocase</keyword>
<dbReference type="EMBL" id="QUNR01000001">
    <property type="protein sequence ID" value="REH40516.1"/>
    <property type="molecule type" value="Genomic_DNA"/>
</dbReference>
<feature type="transmembrane region" description="Helical" evidence="19">
    <location>
        <begin position="89"/>
        <end position="111"/>
    </location>
</feature>
<dbReference type="OrthoDB" id="9811281at2"/>
<dbReference type="GO" id="GO:0042773">
    <property type="term" value="P:ATP synthesis coupled electron transport"/>
    <property type="evidence" value="ECO:0007669"/>
    <property type="project" value="TreeGrafter"/>
</dbReference>
<comment type="function">
    <text evidence="14 18">Subunits I and II form the functional core of the enzyme complex. Electrons originating in cytochrome c are transferred via heme a and Cu(A) to the binuclear center formed by heme a3 and Cu(B).</text>
</comment>
<dbReference type="InterPro" id="IPR036909">
    <property type="entry name" value="Cyt_c-like_dom_sf"/>
</dbReference>
<keyword evidence="11 16" id="KW-0408">Iron</keyword>
<evidence type="ECO:0000256" key="13">
    <source>
        <dbReference type="ARBA" id="ARBA00023136"/>
    </source>
</evidence>